<dbReference type="CDD" id="cd00130">
    <property type="entry name" value="PAS"/>
    <property type="match status" value="2"/>
</dbReference>
<dbReference type="FunFam" id="1.10.287.130:FF:000004">
    <property type="entry name" value="Ethylene receptor 1"/>
    <property type="match status" value="1"/>
</dbReference>
<evidence type="ECO:0000256" key="14">
    <source>
        <dbReference type="SAM" id="MobiDB-lite"/>
    </source>
</evidence>
<evidence type="ECO:0000256" key="9">
    <source>
        <dbReference type="ARBA" id="ARBA00022840"/>
    </source>
</evidence>
<evidence type="ECO:0000256" key="11">
    <source>
        <dbReference type="ARBA" id="ARBA00023012"/>
    </source>
</evidence>
<reference evidence="19" key="2">
    <citation type="journal article" date="2021" name="Microbiome">
        <title>Successional dynamics and alternative stable states in a saline activated sludge microbial community over 9 years.</title>
        <authorList>
            <person name="Wang Y."/>
            <person name="Ye J."/>
            <person name="Ju F."/>
            <person name="Liu L."/>
            <person name="Boyd J.A."/>
            <person name="Deng Y."/>
            <person name="Parks D.H."/>
            <person name="Jiang X."/>
            <person name="Yin X."/>
            <person name="Woodcroft B.J."/>
            <person name="Tyson G.W."/>
            <person name="Hugenholtz P."/>
            <person name="Polz M.F."/>
            <person name="Zhang T."/>
        </authorList>
    </citation>
    <scope>NUCLEOTIDE SEQUENCE</scope>
    <source>
        <strain evidence="19">HKST-UBA01</strain>
    </source>
</reference>
<feature type="modified residue" description="4-aspartylphosphate" evidence="13">
    <location>
        <position position="693"/>
    </location>
</feature>
<dbReference type="FunFam" id="3.30.565.10:FF:000010">
    <property type="entry name" value="Sensor histidine kinase RcsC"/>
    <property type="match status" value="1"/>
</dbReference>
<dbReference type="GO" id="GO:0005524">
    <property type="term" value="F:ATP binding"/>
    <property type="evidence" value="ECO:0007669"/>
    <property type="project" value="UniProtKB-KW"/>
</dbReference>
<dbReference type="Pfam" id="PF13426">
    <property type="entry name" value="PAS_9"/>
    <property type="match status" value="2"/>
</dbReference>
<dbReference type="AlphaFoldDB" id="A0A956M1D5"/>
<evidence type="ECO:0000256" key="8">
    <source>
        <dbReference type="ARBA" id="ARBA00022777"/>
    </source>
</evidence>
<dbReference type="SMART" id="SM00086">
    <property type="entry name" value="PAC"/>
    <property type="match status" value="4"/>
</dbReference>
<dbReference type="InterPro" id="IPR035965">
    <property type="entry name" value="PAS-like_dom_sf"/>
</dbReference>
<dbReference type="InterPro" id="IPR000700">
    <property type="entry name" value="PAS-assoc_C"/>
</dbReference>
<dbReference type="PANTHER" id="PTHR45339:SF1">
    <property type="entry name" value="HYBRID SIGNAL TRANSDUCTION HISTIDINE KINASE J"/>
    <property type="match status" value="1"/>
</dbReference>
<evidence type="ECO:0000256" key="1">
    <source>
        <dbReference type="ARBA" id="ARBA00000085"/>
    </source>
</evidence>
<dbReference type="PROSITE" id="PS50112">
    <property type="entry name" value="PAS"/>
    <property type="match status" value="2"/>
</dbReference>
<dbReference type="InterPro" id="IPR003594">
    <property type="entry name" value="HATPase_dom"/>
</dbReference>
<dbReference type="SUPFAM" id="SSF47384">
    <property type="entry name" value="Homodimeric domain of signal transducing histidine kinase"/>
    <property type="match status" value="1"/>
</dbReference>
<organism evidence="19 20">
    <name type="scientific">Eiseniibacteriota bacterium</name>
    <dbReference type="NCBI Taxonomy" id="2212470"/>
    <lineage>
        <taxon>Bacteria</taxon>
        <taxon>Candidatus Eiseniibacteriota</taxon>
    </lineage>
</organism>
<feature type="domain" description="PAS" evidence="17">
    <location>
        <begin position="252"/>
        <end position="324"/>
    </location>
</feature>
<dbReference type="InterPro" id="IPR036097">
    <property type="entry name" value="HisK_dim/P_sf"/>
</dbReference>
<evidence type="ECO:0000256" key="7">
    <source>
        <dbReference type="ARBA" id="ARBA00022741"/>
    </source>
</evidence>
<dbReference type="PROSITE" id="PS50110">
    <property type="entry name" value="RESPONSE_REGULATORY"/>
    <property type="match status" value="1"/>
</dbReference>
<dbReference type="SUPFAM" id="SSF55874">
    <property type="entry name" value="ATPase domain of HSP90 chaperone/DNA topoisomerase II/histidine kinase"/>
    <property type="match status" value="1"/>
</dbReference>
<comment type="subcellular location">
    <subcellularLocation>
        <location evidence="2">Membrane</location>
    </subcellularLocation>
</comment>
<evidence type="ECO:0000256" key="12">
    <source>
        <dbReference type="ARBA" id="ARBA00023136"/>
    </source>
</evidence>
<dbReference type="Pfam" id="PF02518">
    <property type="entry name" value="HATPase_c"/>
    <property type="match status" value="1"/>
</dbReference>
<dbReference type="NCBIfam" id="TIGR00229">
    <property type="entry name" value="sensory_box"/>
    <property type="match status" value="2"/>
</dbReference>
<comment type="caution">
    <text evidence="19">The sequence shown here is derived from an EMBL/GenBank/DDBJ whole genome shotgun (WGS) entry which is preliminary data.</text>
</comment>
<keyword evidence="6" id="KW-0812">Transmembrane</keyword>
<dbReference type="Pfam" id="PF00512">
    <property type="entry name" value="HisKA"/>
    <property type="match status" value="1"/>
</dbReference>
<comment type="catalytic activity">
    <reaction evidence="1">
        <text>ATP + protein L-histidine = ADP + protein N-phospho-L-histidine.</text>
        <dbReference type="EC" id="2.7.13.3"/>
    </reaction>
</comment>
<evidence type="ECO:0000256" key="13">
    <source>
        <dbReference type="PROSITE-ProRule" id="PRU00169"/>
    </source>
</evidence>
<dbReference type="GO" id="GO:0000155">
    <property type="term" value="F:phosphorelay sensor kinase activity"/>
    <property type="evidence" value="ECO:0007669"/>
    <property type="project" value="InterPro"/>
</dbReference>
<dbReference type="Gene3D" id="1.10.287.130">
    <property type="match status" value="1"/>
</dbReference>
<dbReference type="CDD" id="cd16922">
    <property type="entry name" value="HATPase_EvgS-ArcB-TorS-like"/>
    <property type="match status" value="1"/>
</dbReference>
<evidence type="ECO:0000259" key="16">
    <source>
        <dbReference type="PROSITE" id="PS50110"/>
    </source>
</evidence>
<dbReference type="PRINTS" id="PR00344">
    <property type="entry name" value="BCTRLSENSOR"/>
</dbReference>
<dbReference type="InterPro" id="IPR004358">
    <property type="entry name" value="Sig_transdc_His_kin-like_C"/>
</dbReference>
<keyword evidence="5" id="KW-0808">Transferase</keyword>
<feature type="domain" description="Histidine kinase" evidence="15">
    <location>
        <begin position="404"/>
        <end position="625"/>
    </location>
</feature>
<name>A0A956M1D5_UNCEI</name>
<dbReference type="EC" id="2.7.13.3" evidence="3"/>
<evidence type="ECO:0000256" key="10">
    <source>
        <dbReference type="ARBA" id="ARBA00022989"/>
    </source>
</evidence>
<dbReference type="CDD" id="cd00082">
    <property type="entry name" value="HisKA"/>
    <property type="match status" value="1"/>
</dbReference>
<dbReference type="InterPro" id="IPR001610">
    <property type="entry name" value="PAC"/>
</dbReference>
<dbReference type="SUPFAM" id="SSF55785">
    <property type="entry name" value="PYP-like sensor domain (PAS domain)"/>
    <property type="match status" value="3"/>
</dbReference>
<dbReference type="PROSITE" id="PS50109">
    <property type="entry name" value="HIS_KIN"/>
    <property type="match status" value="1"/>
</dbReference>
<evidence type="ECO:0000256" key="6">
    <source>
        <dbReference type="ARBA" id="ARBA00022692"/>
    </source>
</evidence>
<proteinExistence type="predicted"/>
<evidence type="ECO:0000259" key="17">
    <source>
        <dbReference type="PROSITE" id="PS50112"/>
    </source>
</evidence>
<dbReference type="SMART" id="SM00091">
    <property type="entry name" value="PAS"/>
    <property type="match status" value="2"/>
</dbReference>
<evidence type="ECO:0000256" key="2">
    <source>
        <dbReference type="ARBA" id="ARBA00004370"/>
    </source>
</evidence>
<dbReference type="Proteomes" id="UP000697710">
    <property type="component" value="Unassembled WGS sequence"/>
</dbReference>
<dbReference type="PROSITE" id="PS50113">
    <property type="entry name" value="PAC"/>
    <property type="match status" value="2"/>
</dbReference>
<evidence type="ECO:0000313" key="19">
    <source>
        <dbReference type="EMBL" id="MCA9728377.1"/>
    </source>
</evidence>
<dbReference type="InterPro" id="IPR003661">
    <property type="entry name" value="HisK_dim/P_dom"/>
</dbReference>
<evidence type="ECO:0000256" key="4">
    <source>
        <dbReference type="ARBA" id="ARBA00022553"/>
    </source>
</evidence>
<feature type="domain" description="Response regulatory" evidence="16">
    <location>
        <begin position="640"/>
        <end position="763"/>
    </location>
</feature>
<feature type="non-terminal residue" evidence="19">
    <location>
        <position position="793"/>
    </location>
</feature>
<gene>
    <name evidence="19" type="ORF">KC729_11885</name>
</gene>
<evidence type="ECO:0000259" key="18">
    <source>
        <dbReference type="PROSITE" id="PS50113"/>
    </source>
</evidence>
<dbReference type="SUPFAM" id="SSF52172">
    <property type="entry name" value="CheY-like"/>
    <property type="match status" value="1"/>
</dbReference>
<dbReference type="SMART" id="SM00388">
    <property type="entry name" value="HisKA"/>
    <property type="match status" value="1"/>
</dbReference>
<evidence type="ECO:0000259" key="15">
    <source>
        <dbReference type="PROSITE" id="PS50109"/>
    </source>
</evidence>
<dbReference type="InterPro" id="IPR001789">
    <property type="entry name" value="Sig_transdc_resp-reg_receiver"/>
</dbReference>
<keyword evidence="10" id="KW-1133">Transmembrane helix</keyword>
<feature type="domain" description="PAC" evidence="18">
    <location>
        <begin position="191"/>
        <end position="244"/>
    </location>
</feature>
<evidence type="ECO:0000313" key="20">
    <source>
        <dbReference type="Proteomes" id="UP000697710"/>
    </source>
</evidence>
<feature type="domain" description="PAS" evidence="17">
    <location>
        <begin position="1"/>
        <end position="62"/>
    </location>
</feature>
<dbReference type="InterPro" id="IPR011006">
    <property type="entry name" value="CheY-like_superfamily"/>
</dbReference>
<evidence type="ECO:0000256" key="3">
    <source>
        <dbReference type="ARBA" id="ARBA00012438"/>
    </source>
</evidence>
<dbReference type="Gene3D" id="3.30.565.10">
    <property type="entry name" value="Histidine kinase-like ATPase, C-terminal domain"/>
    <property type="match status" value="1"/>
</dbReference>
<dbReference type="SMART" id="SM00387">
    <property type="entry name" value="HATPase_c"/>
    <property type="match status" value="1"/>
</dbReference>
<dbReference type="Gene3D" id="3.30.450.20">
    <property type="entry name" value="PAS domain"/>
    <property type="match status" value="3"/>
</dbReference>
<reference evidence="19" key="1">
    <citation type="submission" date="2020-04" db="EMBL/GenBank/DDBJ databases">
        <authorList>
            <person name="Zhang T."/>
        </authorList>
    </citation>
    <scope>NUCLEOTIDE SEQUENCE</scope>
    <source>
        <strain evidence="19">HKST-UBA01</strain>
    </source>
</reference>
<dbReference type="InterPro" id="IPR036890">
    <property type="entry name" value="HATPase_C_sf"/>
</dbReference>
<dbReference type="InterPro" id="IPR000014">
    <property type="entry name" value="PAS"/>
</dbReference>
<keyword evidence="12" id="KW-0472">Membrane</keyword>
<keyword evidence="11" id="KW-0902">Two-component regulatory system</keyword>
<sequence length="793" mass="86314">MDVAPWPAMLVDPRGRIVHANATAERTLGYELGGLEGLPVETLVPPDVRANHAALRARLAGGELTRPMGFGRDLSAVRQDGTIIPVEIALYPVPAEVRYLLCSMVDITVRKESEDRIRRREERFRHALDRTHMVVWEWRRDGDALVFVGGSPCTDHDLPATGRALLRSLEPRVRRELLVAIRDVQRSTANLEIDLQVSDREGTPRTLHISGAASEGPGPGTASTLVGVASDVTLRRQEQKEVRMAQLAVAASERRYRDLFERAPLAYLRLNLHGRIIEANRKTAELHGSTVPDLIGLSVTELAAASPSGTQRIVDSLLEAIKGTELQGIEVELTRTDATPWWGSLSIRPTLDASGHVMGFRAMIDDITDRKRAEDELRRRSEELARARDLAQAADRAKSEFLATMSHEIRTPLNGVIGMTTLLQDTAMSAEQREHVDAIRSSGEVLMSLINDVLDYAKIEAGRVELEAIDLDPYRIVEESVELLTDAASLKGLALSALVRGDVPESITGDPSRMRQILLNLVGNAIKFTEEGEVVAEVSIERAGNGGGLLRFEVRDTGIGMTDEERGRIFRVFSQVDGSTSRRYGGTGLGLAISKQLAELMGGTIGVESVPGLGSTFWFTVAVGIPERRESPTTGLEGRRVLLLAPETNGTRALVQRLRRWHMETEVVVPPESSVTAHPAASQHREFDVVLVDARVLDGEGGGEGAEAAGRLVPTLSRAGKRILLAAAGPGHAWEVTDLPGFDAVLTRPLRRHQLLGSLQTLLQIETPPGAPGGSPQQSHEPSKGRLLLAEDN</sequence>
<feature type="region of interest" description="Disordered" evidence="14">
    <location>
        <begin position="765"/>
        <end position="793"/>
    </location>
</feature>
<keyword evidence="9" id="KW-0067">ATP-binding</keyword>
<keyword evidence="4 13" id="KW-0597">Phosphoprotein</keyword>
<dbReference type="EMBL" id="JAGQHR010000366">
    <property type="protein sequence ID" value="MCA9728377.1"/>
    <property type="molecule type" value="Genomic_DNA"/>
</dbReference>
<feature type="domain" description="PAC" evidence="18">
    <location>
        <begin position="327"/>
        <end position="379"/>
    </location>
</feature>
<dbReference type="PANTHER" id="PTHR45339">
    <property type="entry name" value="HYBRID SIGNAL TRANSDUCTION HISTIDINE KINASE J"/>
    <property type="match status" value="1"/>
</dbReference>
<dbReference type="GO" id="GO:0016020">
    <property type="term" value="C:membrane"/>
    <property type="evidence" value="ECO:0007669"/>
    <property type="project" value="UniProtKB-SubCell"/>
</dbReference>
<accession>A0A956M1D5</accession>
<keyword evidence="8" id="KW-0418">Kinase</keyword>
<evidence type="ECO:0000256" key="5">
    <source>
        <dbReference type="ARBA" id="ARBA00022679"/>
    </source>
</evidence>
<protein>
    <recommendedName>
        <fullName evidence="3">histidine kinase</fullName>
        <ecNumber evidence="3">2.7.13.3</ecNumber>
    </recommendedName>
</protein>
<dbReference type="InterPro" id="IPR005467">
    <property type="entry name" value="His_kinase_dom"/>
</dbReference>
<keyword evidence="7" id="KW-0547">Nucleotide-binding</keyword>